<keyword evidence="6" id="KW-0560">Oxidoreductase</keyword>
<protein>
    <submittedName>
        <fullName evidence="6">Nitrogenase iron protein 1</fullName>
        <ecNumber evidence="6">1.18.6.1</ecNumber>
    </submittedName>
</protein>
<comment type="similarity">
    <text evidence="2">Belongs to the NifH/BchL/ChlL family.</text>
</comment>
<evidence type="ECO:0000256" key="2">
    <source>
        <dbReference type="ARBA" id="ARBA00005504"/>
    </source>
</evidence>
<dbReference type="GO" id="GO:0005524">
    <property type="term" value="F:ATP binding"/>
    <property type="evidence" value="ECO:0007669"/>
    <property type="project" value="UniProtKB-KW"/>
</dbReference>
<accession>A0A645J9Z4</accession>
<keyword evidence="5" id="KW-0067">ATP-binding</keyword>
<evidence type="ECO:0000256" key="5">
    <source>
        <dbReference type="ARBA" id="ARBA00022840"/>
    </source>
</evidence>
<keyword evidence="4" id="KW-0547">Nucleotide-binding</keyword>
<evidence type="ECO:0000256" key="4">
    <source>
        <dbReference type="ARBA" id="ARBA00022741"/>
    </source>
</evidence>
<dbReference type="EMBL" id="VSSQ01133676">
    <property type="protein sequence ID" value="MPN59549.1"/>
    <property type="molecule type" value="Genomic_DNA"/>
</dbReference>
<dbReference type="InterPro" id="IPR000392">
    <property type="entry name" value="NifH/frxC"/>
</dbReference>
<comment type="cofactor">
    <cofactor evidence="1">
        <name>[4Fe-4S] cluster</name>
        <dbReference type="ChEBI" id="CHEBI:49883"/>
    </cofactor>
</comment>
<dbReference type="Gene3D" id="3.40.50.300">
    <property type="entry name" value="P-loop containing nucleotide triphosphate hydrolases"/>
    <property type="match status" value="1"/>
</dbReference>
<dbReference type="GO" id="GO:0046872">
    <property type="term" value="F:metal ion binding"/>
    <property type="evidence" value="ECO:0007669"/>
    <property type="project" value="UniProtKB-KW"/>
</dbReference>
<comment type="caution">
    <text evidence="6">The sequence shown here is derived from an EMBL/GenBank/DDBJ whole genome shotgun (WGS) entry which is preliminary data.</text>
</comment>
<sequence length="59" mass="6816">MQQAEIKKKTVIDWNPACEQADVYRDLANKIDGNDMFVIPKPLTQDRLEALLMEHGLME</sequence>
<dbReference type="InterPro" id="IPR027417">
    <property type="entry name" value="P-loop_NTPase"/>
</dbReference>
<evidence type="ECO:0000313" key="6">
    <source>
        <dbReference type="EMBL" id="MPN59549.1"/>
    </source>
</evidence>
<name>A0A645J9Z4_9ZZZZ</name>
<evidence type="ECO:0000256" key="3">
    <source>
        <dbReference type="ARBA" id="ARBA00022723"/>
    </source>
</evidence>
<dbReference type="Pfam" id="PF00142">
    <property type="entry name" value="Fer4_NifH"/>
    <property type="match status" value="1"/>
</dbReference>
<keyword evidence="3" id="KW-0479">Metal-binding</keyword>
<evidence type="ECO:0000256" key="1">
    <source>
        <dbReference type="ARBA" id="ARBA00001966"/>
    </source>
</evidence>
<dbReference type="AlphaFoldDB" id="A0A645J9Z4"/>
<organism evidence="6">
    <name type="scientific">bioreactor metagenome</name>
    <dbReference type="NCBI Taxonomy" id="1076179"/>
    <lineage>
        <taxon>unclassified sequences</taxon>
        <taxon>metagenomes</taxon>
        <taxon>ecological metagenomes</taxon>
    </lineage>
</organism>
<dbReference type="GO" id="GO:0016163">
    <property type="term" value="F:nitrogenase activity"/>
    <property type="evidence" value="ECO:0007669"/>
    <property type="project" value="UniProtKB-EC"/>
</dbReference>
<reference evidence="6" key="1">
    <citation type="submission" date="2019-08" db="EMBL/GenBank/DDBJ databases">
        <authorList>
            <person name="Kucharzyk K."/>
            <person name="Murdoch R.W."/>
            <person name="Higgins S."/>
            <person name="Loffler F."/>
        </authorList>
    </citation>
    <scope>NUCLEOTIDE SEQUENCE</scope>
</reference>
<dbReference type="EC" id="1.18.6.1" evidence="6"/>
<gene>
    <name evidence="6" type="primary">nifH1_23</name>
    <name evidence="6" type="ORF">SDC9_207270</name>
</gene>
<proteinExistence type="inferred from homology"/>